<evidence type="ECO:0000313" key="2">
    <source>
        <dbReference type="EMBL" id="UUL83013.1"/>
    </source>
</evidence>
<keyword evidence="1" id="KW-0472">Membrane</keyword>
<protein>
    <recommendedName>
        <fullName evidence="4">VanZ-like domain-containing protein</fullName>
    </recommendedName>
</protein>
<evidence type="ECO:0008006" key="4">
    <source>
        <dbReference type="Google" id="ProtNLM"/>
    </source>
</evidence>
<organism evidence="2 3">
    <name type="scientific">Sphingomonas qomolangmaensis</name>
    <dbReference type="NCBI Taxonomy" id="2918765"/>
    <lineage>
        <taxon>Bacteria</taxon>
        <taxon>Pseudomonadati</taxon>
        <taxon>Pseudomonadota</taxon>
        <taxon>Alphaproteobacteria</taxon>
        <taxon>Sphingomonadales</taxon>
        <taxon>Sphingomonadaceae</taxon>
        <taxon>Sphingomonas</taxon>
    </lineage>
</organism>
<feature type="transmembrane region" description="Helical" evidence="1">
    <location>
        <begin position="86"/>
        <end position="106"/>
    </location>
</feature>
<keyword evidence="1" id="KW-0812">Transmembrane</keyword>
<evidence type="ECO:0000256" key="1">
    <source>
        <dbReference type="SAM" id="Phobius"/>
    </source>
</evidence>
<evidence type="ECO:0000313" key="3">
    <source>
        <dbReference type="Proteomes" id="UP001058533"/>
    </source>
</evidence>
<keyword evidence="3" id="KW-1185">Reference proteome</keyword>
<dbReference type="Proteomes" id="UP001058533">
    <property type="component" value="Chromosome"/>
</dbReference>
<reference evidence="2" key="1">
    <citation type="submission" date="2022-07" db="EMBL/GenBank/DDBJ databases">
        <title>Sphingomonas sp. nov., a novel bacterium isolated from the north slope of the Mount Everest.</title>
        <authorList>
            <person name="Cui X."/>
            <person name="Liu Y."/>
        </authorList>
    </citation>
    <scope>NUCLEOTIDE SEQUENCE</scope>
    <source>
        <strain evidence="2">S5-59</strain>
    </source>
</reference>
<dbReference type="EMBL" id="CP101740">
    <property type="protein sequence ID" value="UUL83013.1"/>
    <property type="molecule type" value="Genomic_DNA"/>
</dbReference>
<proteinExistence type="predicted"/>
<keyword evidence="1" id="KW-1133">Transmembrane helix</keyword>
<feature type="transmembrane region" description="Helical" evidence="1">
    <location>
        <begin position="37"/>
        <end position="55"/>
    </location>
</feature>
<accession>A0ABY5LBI6</accession>
<sequence>MQIVVKAVFLVLTAAMLFLALTPGQLGMIVESGEHRHLLAFTMLPLVGSLAWPRLSLRVQFVFYALLGGVIEIAQAWMAMGRHGDWGDWAIDCLATAVALLIVGVVRGRVFPRRPDPLPAE</sequence>
<name>A0ABY5LBI6_9SPHN</name>
<dbReference type="RefSeq" id="WP_256506857.1">
    <property type="nucleotide sequence ID" value="NZ_CP101740.1"/>
</dbReference>
<feature type="transmembrane region" description="Helical" evidence="1">
    <location>
        <begin position="62"/>
        <end position="80"/>
    </location>
</feature>
<gene>
    <name evidence="2" type="ORF">NMP03_01910</name>
</gene>